<organism evidence="1">
    <name type="scientific">Panicum hallii</name>
    <dbReference type="NCBI Taxonomy" id="206008"/>
    <lineage>
        <taxon>Eukaryota</taxon>
        <taxon>Viridiplantae</taxon>
        <taxon>Streptophyta</taxon>
        <taxon>Embryophyta</taxon>
        <taxon>Tracheophyta</taxon>
        <taxon>Spermatophyta</taxon>
        <taxon>Magnoliopsida</taxon>
        <taxon>Liliopsida</taxon>
        <taxon>Poales</taxon>
        <taxon>Poaceae</taxon>
        <taxon>PACMAD clade</taxon>
        <taxon>Panicoideae</taxon>
        <taxon>Panicodae</taxon>
        <taxon>Paniceae</taxon>
        <taxon>Panicinae</taxon>
        <taxon>Panicum</taxon>
        <taxon>Panicum sect. Panicum</taxon>
    </lineage>
</organism>
<accession>A0A2S3HFB6</accession>
<dbReference type="AlphaFoldDB" id="A0A2S3HFB6"/>
<proteinExistence type="predicted"/>
<name>A0A2S3HFB6_9POAL</name>
<sequence>MDPKEENHYHRKSTIFVEGVKQVFVERETGDGVNLNKGKYEIHSCTFDVLIDKREGLKLDSFDHLRNFRHDNAVPLLDLYIQGKKIGRVVIPKVQSSFQFWFDNGGKTKLFDERGHMTPIFKKLIIEYCDLVESLFKQKLIREKFDIDKLCL</sequence>
<protein>
    <submittedName>
        <fullName evidence="1">Uncharacterized protein</fullName>
    </submittedName>
</protein>
<dbReference type="Proteomes" id="UP000243499">
    <property type="component" value="Chromosome 3"/>
</dbReference>
<reference evidence="1" key="1">
    <citation type="submission" date="2018-04" db="EMBL/GenBank/DDBJ databases">
        <title>WGS assembly of Panicum hallii.</title>
        <authorList>
            <person name="Lovell J."/>
            <person name="Jenkins J."/>
            <person name="Lowry D."/>
            <person name="Mamidi S."/>
            <person name="Sreedasyam A."/>
            <person name="Weng X."/>
            <person name="Barry K."/>
            <person name="Bonette J."/>
            <person name="Campitelli B."/>
            <person name="Daum C."/>
            <person name="Gordon S."/>
            <person name="Gould B."/>
            <person name="Lipzen A."/>
            <person name="Macqueen A."/>
            <person name="Palacio-Mejia J."/>
            <person name="Plott C."/>
            <person name="Shakirov E."/>
            <person name="Shu S."/>
            <person name="Yoshinaga Y."/>
            <person name="Zane M."/>
            <person name="Rokhsar D."/>
            <person name="Grimwood J."/>
            <person name="Schmutz J."/>
            <person name="Juenger T."/>
        </authorList>
    </citation>
    <scope>NUCLEOTIDE SEQUENCE [LARGE SCALE GENOMIC DNA]</scope>
    <source>
        <strain evidence="1">FIL2</strain>
    </source>
</reference>
<evidence type="ECO:0000313" key="1">
    <source>
        <dbReference type="EMBL" id="PAN21829.1"/>
    </source>
</evidence>
<dbReference type="Gramene" id="PAN21829">
    <property type="protein sequence ID" value="PAN21829"/>
    <property type="gene ID" value="PAHAL_3G492600"/>
</dbReference>
<dbReference type="EMBL" id="CM008048">
    <property type="protein sequence ID" value="PAN21829.1"/>
    <property type="molecule type" value="Genomic_DNA"/>
</dbReference>
<gene>
    <name evidence="1" type="ORF">PAHAL_3G492600</name>
</gene>